<dbReference type="OrthoDB" id="8062037at2759"/>
<feature type="region of interest" description="Disordered" evidence="9">
    <location>
        <begin position="67"/>
        <end position="94"/>
    </location>
</feature>
<evidence type="ECO:0000256" key="4">
    <source>
        <dbReference type="ARBA" id="ARBA00022723"/>
    </source>
</evidence>
<evidence type="ECO:0000256" key="3">
    <source>
        <dbReference type="ARBA" id="ARBA00022679"/>
    </source>
</evidence>
<proteinExistence type="predicted"/>
<dbReference type="SUPFAM" id="SSF57850">
    <property type="entry name" value="RING/U-box"/>
    <property type="match status" value="1"/>
</dbReference>
<feature type="domain" description="RING-type" evidence="10">
    <location>
        <begin position="301"/>
        <end position="342"/>
    </location>
</feature>
<evidence type="ECO:0000313" key="12">
    <source>
        <dbReference type="Proteomes" id="UP001141552"/>
    </source>
</evidence>
<evidence type="ECO:0000256" key="6">
    <source>
        <dbReference type="ARBA" id="ARBA00022786"/>
    </source>
</evidence>
<keyword evidence="3" id="KW-0808">Transferase</keyword>
<feature type="region of interest" description="Disordered" evidence="9">
    <location>
        <begin position="113"/>
        <end position="194"/>
    </location>
</feature>
<sequence length="382" mass="42040">MADTPPQSPSPAAAVATDRSSSSSSSSSCYYWCYHCNKRVSVESPPNLPDVICRECKNGFVECYPAPSSTTTQPYATPSLTSDPSSAVADADDDSSFGAQFLQMLRIIAQAGHDEDAPPLPPPRPNDPQSDDDFLRIELDGWQNEDEDDDEEDDNDESNRNEGEDRSDNENEDGRGEEGEGEEEEEEEEDEEEMRRRRREMLRLRIRDFATRASSGRNRILDWAEILMGLDDNSIEFRWEVPDRYIGNPEDYVDAAGYEALLQNLADNDSSGRRGAPPASKSSVSALPKVVVASEEETVVCAICKDTVNVGEMEMRLPCGHGYHGDCIVPWLGSRNSCPVCRFELPTDDEEYEQEKKKKSAEATVAGGASGSGGNYGNSSSS</sequence>
<dbReference type="InterPro" id="IPR001841">
    <property type="entry name" value="Znf_RING"/>
</dbReference>
<evidence type="ECO:0000259" key="10">
    <source>
        <dbReference type="PROSITE" id="PS50089"/>
    </source>
</evidence>
<feature type="region of interest" description="Disordered" evidence="9">
    <location>
        <begin position="352"/>
        <end position="382"/>
    </location>
</feature>
<dbReference type="InterPro" id="IPR039525">
    <property type="entry name" value="RNF126-like_zinc-ribbon"/>
</dbReference>
<dbReference type="PANTHER" id="PTHR15710">
    <property type="entry name" value="E3 UBIQUITIN-PROTEIN LIGASE PRAJA"/>
    <property type="match status" value="1"/>
</dbReference>
<dbReference type="EC" id="2.3.2.27" evidence="2"/>
<dbReference type="Gene3D" id="3.30.40.10">
    <property type="entry name" value="Zinc/RING finger domain, C3HC4 (zinc finger)"/>
    <property type="match status" value="1"/>
</dbReference>
<dbReference type="GO" id="GO:0061630">
    <property type="term" value="F:ubiquitin protein ligase activity"/>
    <property type="evidence" value="ECO:0007669"/>
    <property type="project" value="UniProtKB-EC"/>
</dbReference>
<evidence type="ECO:0000313" key="11">
    <source>
        <dbReference type="EMBL" id="KAJ4839273.1"/>
    </source>
</evidence>
<evidence type="ECO:0000256" key="8">
    <source>
        <dbReference type="PROSITE-ProRule" id="PRU00175"/>
    </source>
</evidence>
<dbReference type="PROSITE" id="PS50089">
    <property type="entry name" value="ZF_RING_2"/>
    <property type="match status" value="1"/>
</dbReference>
<organism evidence="11 12">
    <name type="scientific">Turnera subulata</name>
    <dbReference type="NCBI Taxonomy" id="218843"/>
    <lineage>
        <taxon>Eukaryota</taxon>
        <taxon>Viridiplantae</taxon>
        <taxon>Streptophyta</taxon>
        <taxon>Embryophyta</taxon>
        <taxon>Tracheophyta</taxon>
        <taxon>Spermatophyta</taxon>
        <taxon>Magnoliopsida</taxon>
        <taxon>eudicotyledons</taxon>
        <taxon>Gunneridae</taxon>
        <taxon>Pentapetalae</taxon>
        <taxon>rosids</taxon>
        <taxon>fabids</taxon>
        <taxon>Malpighiales</taxon>
        <taxon>Passifloraceae</taxon>
        <taxon>Turnera</taxon>
    </lineage>
</organism>
<feature type="compositionally biased region" description="Polar residues" evidence="9">
    <location>
        <begin position="67"/>
        <end position="81"/>
    </location>
</feature>
<feature type="compositionally biased region" description="Basic and acidic residues" evidence="9">
    <location>
        <begin position="157"/>
        <end position="178"/>
    </location>
</feature>
<reference evidence="11" key="2">
    <citation type="journal article" date="2023" name="Plants (Basel)">
        <title>Annotation of the Turnera subulata (Passifloraceae) Draft Genome Reveals the S-Locus Evolved after the Divergence of Turneroideae from Passifloroideae in a Stepwise Manner.</title>
        <authorList>
            <person name="Henning P.M."/>
            <person name="Roalson E.H."/>
            <person name="Mir W."/>
            <person name="McCubbin A.G."/>
            <person name="Shore J.S."/>
        </authorList>
    </citation>
    <scope>NUCLEOTIDE SEQUENCE</scope>
    <source>
        <strain evidence="11">F60SS</strain>
    </source>
</reference>
<dbReference type="InterPro" id="IPR013083">
    <property type="entry name" value="Znf_RING/FYVE/PHD"/>
</dbReference>
<keyword evidence="5 8" id="KW-0863">Zinc-finger</keyword>
<keyword evidence="6" id="KW-0833">Ubl conjugation pathway</keyword>
<evidence type="ECO:0000256" key="5">
    <source>
        <dbReference type="ARBA" id="ARBA00022771"/>
    </source>
</evidence>
<evidence type="ECO:0000256" key="7">
    <source>
        <dbReference type="ARBA" id="ARBA00022833"/>
    </source>
</evidence>
<protein>
    <recommendedName>
        <fullName evidence="2">RING-type E3 ubiquitin transferase</fullName>
        <ecNumber evidence="2">2.3.2.27</ecNumber>
    </recommendedName>
</protein>
<evidence type="ECO:0000256" key="9">
    <source>
        <dbReference type="SAM" id="MobiDB-lite"/>
    </source>
</evidence>
<feature type="region of interest" description="Disordered" evidence="9">
    <location>
        <begin position="1"/>
        <end position="28"/>
    </location>
</feature>
<dbReference type="GO" id="GO:0008270">
    <property type="term" value="F:zinc ion binding"/>
    <property type="evidence" value="ECO:0007669"/>
    <property type="project" value="UniProtKB-KW"/>
</dbReference>
<feature type="compositionally biased region" description="Acidic residues" evidence="9">
    <location>
        <begin position="143"/>
        <end position="156"/>
    </location>
</feature>
<dbReference type="CDD" id="cd16454">
    <property type="entry name" value="RING-H2_PA-TM-RING"/>
    <property type="match status" value="1"/>
</dbReference>
<accession>A0A9Q0FX96</accession>
<dbReference type="Pfam" id="PF13639">
    <property type="entry name" value="zf-RING_2"/>
    <property type="match status" value="1"/>
</dbReference>
<dbReference type="GO" id="GO:0016567">
    <property type="term" value="P:protein ubiquitination"/>
    <property type="evidence" value="ECO:0007669"/>
    <property type="project" value="TreeGrafter"/>
</dbReference>
<dbReference type="SMART" id="SM00184">
    <property type="entry name" value="RING"/>
    <property type="match status" value="1"/>
</dbReference>
<gene>
    <name evidence="11" type="ORF">Tsubulata_035060</name>
</gene>
<dbReference type="EMBL" id="JAKUCV010003361">
    <property type="protein sequence ID" value="KAJ4839273.1"/>
    <property type="molecule type" value="Genomic_DNA"/>
</dbReference>
<evidence type="ECO:0000256" key="2">
    <source>
        <dbReference type="ARBA" id="ARBA00012483"/>
    </source>
</evidence>
<feature type="compositionally biased region" description="Acidic residues" evidence="9">
    <location>
        <begin position="179"/>
        <end position="192"/>
    </location>
</feature>
<feature type="region of interest" description="Disordered" evidence="9">
    <location>
        <begin position="267"/>
        <end position="287"/>
    </location>
</feature>
<comment type="caution">
    <text evidence="11">The sequence shown here is derived from an EMBL/GenBank/DDBJ whole genome shotgun (WGS) entry which is preliminary data.</text>
</comment>
<comment type="catalytic activity">
    <reaction evidence="1">
        <text>S-ubiquitinyl-[E2 ubiquitin-conjugating enzyme]-L-cysteine + [acceptor protein]-L-lysine = [E2 ubiquitin-conjugating enzyme]-L-cysteine + N(6)-ubiquitinyl-[acceptor protein]-L-lysine.</text>
        <dbReference type="EC" id="2.3.2.27"/>
    </reaction>
</comment>
<keyword evidence="7" id="KW-0862">Zinc</keyword>
<dbReference type="Pfam" id="PF14369">
    <property type="entry name" value="Zn_ribbon_19"/>
    <property type="match status" value="1"/>
</dbReference>
<feature type="compositionally biased region" description="Low complexity" evidence="9">
    <location>
        <begin position="10"/>
        <end position="28"/>
    </location>
</feature>
<dbReference type="GO" id="GO:0005737">
    <property type="term" value="C:cytoplasm"/>
    <property type="evidence" value="ECO:0007669"/>
    <property type="project" value="TreeGrafter"/>
</dbReference>
<dbReference type="FunFam" id="3.30.40.10:FF:000022">
    <property type="entry name" value="E3 ubiquitin-protein ligase RING1-like"/>
    <property type="match status" value="1"/>
</dbReference>
<keyword evidence="4" id="KW-0479">Metal-binding</keyword>
<name>A0A9Q0FX96_9ROSI</name>
<keyword evidence="12" id="KW-1185">Reference proteome</keyword>
<evidence type="ECO:0000256" key="1">
    <source>
        <dbReference type="ARBA" id="ARBA00000900"/>
    </source>
</evidence>
<dbReference type="PANTHER" id="PTHR15710:SF242">
    <property type="entry name" value="OS06G0633500 PROTEIN"/>
    <property type="match status" value="1"/>
</dbReference>
<dbReference type="AlphaFoldDB" id="A0A9Q0FX96"/>
<dbReference type="Proteomes" id="UP001141552">
    <property type="component" value="Unassembled WGS sequence"/>
</dbReference>
<reference evidence="11" key="1">
    <citation type="submission" date="2022-02" db="EMBL/GenBank/DDBJ databases">
        <authorList>
            <person name="Henning P.M."/>
            <person name="McCubbin A.G."/>
            <person name="Shore J.S."/>
        </authorList>
    </citation>
    <scope>NUCLEOTIDE SEQUENCE</scope>
    <source>
        <strain evidence="11">F60SS</strain>
        <tissue evidence="11">Leaves</tissue>
    </source>
</reference>